<evidence type="ECO:0000256" key="5">
    <source>
        <dbReference type="ARBA" id="ARBA00022989"/>
    </source>
</evidence>
<comment type="subcellular location">
    <subcellularLocation>
        <location evidence="1">Cell membrane</location>
        <topology evidence="1">Multi-pass membrane protein</topology>
    </subcellularLocation>
</comment>
<evidence type="ECO:0000256" key="1">
    <source>
        <dbReference type="ARBA" id="ARBA00004651"/>
    </source>
</evidence>
<organism evidence="8 9">
    <name type="scientific">Chitinophaga silvatica</name>
    <dbReference type="NCBI Taxonomy" id="2282649"/>
    <lineage>
        <taxon>Bacteria</taxon>
        <taxon>Pseudomonadati</taxon>
        <taxon>Bacteroidota</taxon>
        <taxon>Chitinophagia</taxon>
        <taxon>Chitinophagales</taxon>
        <taxon>Chitinophagaceae</taxon>
        <taxon>Chitinophaga</taxon>
    </lineage>
</organism>
<dbReference type="GO" id="GO:0008324">
    <property type="term" value="F:monoatomic cation transmembrane transporter activity"/>
    <property type="evidence" value="ECO:0007669"/>
    <property type="project" value="InterPro"/>
</dbReference>
<comment type="caution">
    <text evidence="8">The sequence shown here is derived from an EMBL/GenBank/DDBJ whole genome shotgun (WGS) entry which is preliminary data.</text>
</comment>
<keyword evidence="3" id="KW-1003">Cell membrane</keyword>
<keyword evidence="9" id="KW-1185">Reference proteome</keyword>
<dbReference type="OrthoDB" id="9800498at2"/>
<dbReference type="GO" id="GO:0005886">
    <property type="term" value="C:plasma membrane"/>
    <property type="evidence" value="ECO:0007669"/>
    <property type="project" value="UniProtKB-SubCell"/>
</dbReference>
<dbReference type="EMBL" id="QPMM01000006">
    <property type="protein sequence ID" value="RFS22717.1"/>
    <property type="molecule type" value="Genomic_DNA"/>
</dbReference>
<evidence type="ECO:0000256" key="2">
    <source>
        <dbReference type="ARBA" id="ARBA00006228"/>
    </source>
</evidence>
<dbReference type="Pfam" id="PF01899">
    <property type="entry name" value="MNHE"/>
    <property type="match status" value="1"/>
</dbReference>
<accession>A0A3E1YAN0</accession>
<dbReference type="InterPro" id="IPR002758">
    <property type="entry name" value="Cation_antiport_E"/>
</dbReference>
<evidence type="ECO:0000256" key="7">
    <source>
        <dbReference type="SAM" id="Phobius"/>
    </source>
</evidence>
<feature type="transmembrane region" description="Helical" evidence="7">
    <location>
        <begin position="12"/>
        <end position="38"/>
    </location>
</feature>
<evidence type="ECO:0000313" key="9">
    <source>
        <dbReference type="Proteomes" id="UP000260644"/>
    </source>
</evidence>
<dbReference type="AlphaFoldDB" id="A0A3E1YAN0"/>
<gene>
    <name evidence="8" type="ORF">DVR12_13060</name>
</gene>
<evidence type="ECO:0000313" key="8">
    <source>
        <dbReference type="EMBL" id="RFS22717.1"/>
    </source>
</evidence>
<keyword evidence="5 7" id="KW-1133">Transmembrane helix</keyword>
<keyword evidence="4 7" id="KW-0812">Transmembrane</keyword>
<protein>
    <submittedName>
        <fullName evidence="8">Na+/H+ antiporter subunit E</fullName>
    </submittedName>
</protein>
<keyword evidence="6 7" id="KW-0472">Membrane</keyword>
<dbReference type="PANTHER" id="PTHR34584:SF1">
    <property type="entry name" value="NA(+)_H(+) ANTIPORTER SUBUNIT E1"/>
    <property type="match status" value="1"/>
</dbReference>
<dbReference type="Proteomes" id="UP000260644">
    <property type="component" value="Unassembled WGS sequence"/>
</dbReference>
<dbReference type="PIRSF" id="PIRSF019239">
    <property type="entry name" value="MrpE"/>
    <property type="match status" value="1"/>
</dbReference>
<sequence>MIKQFLLNIMLTLTWVMLTGEFVFVNFVFGFALSYGILWVISHNTDGRKYFTRVPAVIGFIFFFIYELIKANLQVAYDVITPKFFMKPGIVRYPLDAKTDLEITFFTNLISLTPGTLILDVSDDKKVVYIHVMYLEDKEVFIKQTKGGLEKRLLDILR</sequence>
<comment type="similarity">
    <text evidence="2">Belongs to the CPA3 antiporters (TC 2.A.63) subunit E family.</text>
</comment>
<dbReference type="PANTHER" id="PTHR34584">
    <property type="entry name" value="NA(+)/H(+) ANTIPORTER SUBUNIT E1"/>
    <property type="match status" value="1"/>
</dbReference>
<name>A0A3E1YAN0_9BACT</name>
<evidence type="ECO:0000256" key="4">
    <source>
        <dbReference type="ARBA" id="ARBA00022692"/>
    </source>
</evidence>
<feature type="transmembrane region" description="Helical" evidence="7">
    <location>
        <begin position="50"/>
        <end position="69"/>
    </location>
</feature>
<reference evidence="8 9" key="1">
    <citation type="submission" date="2018-07" db="EMBL/GenBank/DDBJ databases">
        <title>Chitinophaga K2CV101002-2 sp. nov., isolated from a monsoon evergreen broad-leaved forest soil.</title>
        <authorList>
            <person name="Lv Y."/>
        </authorList>
    </citation>
    <scope>NUCLEOTIDE SEQUENCE [LARGE SCALE GENOMIC DNA]</scope>
    <source>
        <strain evidence="8 9">GDMCC 1.1288</strain>
    </source>
</reference>
<proteinExistence type="inferred from homology"/>
<dbReference type="RefSeq" id="WP_116976110.1">
    <property type="nucleotide sequence ID" value="NZ_QPMM01000006.1"/>
</dbReference>
<evidence type="ECO:0000256" key="6">
    <source>
        <dbReference type="ARBA" id="ARBA00023136"/>
    </source>
</evidence>
<evidence type="ECO:0000256" key="3">
    <source>
        <dbReference type="ARBA" id="ARBA00022475"/>
    </source>
</evidence>